<evidence type="ECO:0000313" key="1">
    <source>
        <dbReference type="EMBL" id="OIR09965.1"/>
    </source>
</evidence>
<comment type="caution">
    <text evidence="1">The sequence shown here is derived from an EMBL/GenBank/DDBJ whole genome shotgun (WGS) entry which is preliminary data.</text>
</comment>
<dbReference type="InterPro" id="IPR052184">
    <property type="entry name" value="SDR_enzymes"/>
</dbReference>
<dbReference type="AlphaFoldDB" id="A0A1J5T139"/>
<dbReference type="EMBL" id="MLJW01000024">
    <property type="protein sequence ID" value="OIR09965.1"/>
    <property type="molecule type" value="Genomic_DNA"/>
</dbReference>
<sequence length="239" mass="25778">MRAASSSERPGSLLLIGASRGIGLAMAAELLARGWRVTGTVRPGGARTLLHDLADHHGDRLSIATLDITEPGQIAQLRQQLSGRRFDILFVNAGTANLRQEDTIAETSDAEFIRVMLTNALAPLRVIEALQDLVPPEGMIGVMSSGQGSLGNNLHGGHEVYRGSKAALNMYMRCYAARHAADRRALVLMAPGWIRTALGGPKAPFSLEETVPRMVTTLLAQRGTPGLRYLDREGHTVPW</sequence>
<dbReference type="InterPro" id="IPR002347">
    <property type="entry name" value="SDR_fam"/>
</dbReference>
<dbReference type="PANTHER" id="PTHR45458">
    <property type="entry name" value="SHORT-CHAIN DEHYDROGENASE/REDUCTASE SDR"/>
    <property type="match status" value="1"/>
</dbReference>
<dbReference type="PRINTS" id="PR00081">
    <property type="entry name" value="GDHRDH"/>
</dbReference>
<dbReference type="PANTHER" id="PTHR45458:SF1">
    <property type="entry name" value="SHORT CHAIN DEHYDROGENASE"/>
    <property type="match status" value="1"/>
</dbReference>
<dbReference type="Gene3D" id="3.40.50.720">
    <property type="entry name" value="NAD(P)-binding Rossmann-like Domain"/>
    <property type="match status" value="1"/>
</dbReference>
<dbReference type="InterPro" id="IPR036291">
    <property type="entry name" value="NAD(P)-bd_dom_sf"/>
</dbReference>
<dbReference type="GO" id="GO:0016616">
    <property type="term" value="F:oxidoreductase activity, acting on the CH-OH group of donors, NAD or NADP as acceptor"/>
    <property type="evidence" value="ECO:0007669"/>
    <property type="project" value="TreeGrafter"/>
</dbReference>
<accession>A0A1J5T139</accession>
<gene>
    <name evidence="1" type="primary">csgA_3</name>
    <name evidence="1" type="ORF">GALL_78870</name>
</gene>
<proteinExistence type="predicted"/>
<reference evidence="1" key="1">
    <citation type="submission" date="2016-10" db="EMBL/GenBank/DDBJ databases">
        <title>Sequence of Gallionella enrichment culture.</title>
        <authorList>
            <person name="Poehlein A."/>
            <person name="Muehling M."/>
            <person name="Daniel R."/>
        </authorList>
    </citation>
    <scope>NUCLEOTIDE SEQUENCE</scope>
</reference>
<protein>
    <submittedName>
        <fullName evidence="1">C-factor</fullName>
    </submittedName>
</protein>
<name>A0A1J5T139_9ZZZZ</name>
<organism evidence="1">
    <name type="scientific">mine drainage metagenome</name>
    <dbReference type="NCBI Taxonomy" id="410659"/>
    <lineage>
        <taxon>unclassified sequences</taxon>
        <taxon>metagenomes</taxon>
        <taxon>ecological metagenomes</taxon>
    </lineage>
</organism>
<dbReference type="Pfam" id="PF00106">
    <property type="entry name" value="adh_short"/>
    <property type="match status" value="1"/>
</dbReference>
<dbReference type="SUPFAM" id="SSF51735">
    <property type="entry name" value="NAD(P)-binding Rossmann-fold domains"/>
    <property type="match status" value="1"/>
</dbReference>